<dbReference type="KEGG" id="nml:Namu_3646"/>
<evidence type="ECO:0000313" key="3">
    <source>
        <dbReference type="Proteomes" id="UP000002218"/>
    </source>
</evidence>
<gene>
    <name evidence="2" type="ordered locus">Namu_3646</name>
</gene>
<protein>
    <recommendedName>
        <fullName evidence="4">Transmembrane protein</fullName>
    </recommendedName>
</protein>
<evidence type="ECO:0000313" key="2">
    <source>
        <dbReference type="EMBL" id="ACV79958.1"/>
    </source>
</evidence>
<accession>C8XFI1</accession>
<reference evidence="2 3" key="2">
    <citation type="journal article" date="2010" name="Stand. Genomic Sci.">
        <title>Complete genome sequence of Nakamurella multipartita type strain (Y-104).</title>
        <authorList>
            <person name="Tice H."/>
            <person name="Mayilraj S."/>
            <person name="Sims D."/>
            <person name="Lapidus A."/>
            <person name="Nolan M."/>
            <person name="Lucas S."/>
            <person name="Glavina Del Rio T."/>
            <person name="Copeland A."/>
            <person name="Cheng J.F."/>
            <person name="Meincke L."/>
            <person name="Bruce D."/>
            <person name="Goodwin L."/>
            <person name="Pitluck S."/>
            <person name="Ivanova N."/>
            <person name="Mavromatis K."/>
            <person name="Ovchinnikova G."/>
            <person name="Pati A."/>
            <person name="Chen A."/>
            <person name="Palaniappan K."/>
            <person name="Land M."/>
            <person name="Hauser L."/>
            <person name="Chang Y.J."/>
            <person name="Jeffries C.D."/>
            <person name="Detter J.C."/>
            <person name="Brettin T."/>
            <person name="Rohde M."/>
            <person name="Goker M."/>
            <person name="Bristow J."/>
            <person name="Eisen J.A."/>
            <person name="Markowitz V."/>
            <person name="Hugenholtz P."/>
            <person name="Kyrpides N.C."/>
            <person name="Klenk H.P."/>
            <person name="Chen F."/>
        </authorList>
    </citation>
    <scope>NUCLEOTIDE SEQUENCE [LARGE SCALE GENOMIC DNA]</scope>
    <source>
        <strain evidence="3">ATCC 700099 / DSM 44233 / CIP 104796 / JCM 9543 / NBRC 105858 / Y-104</strain>
    </source>
</reference>
<reference evidence="3" key="1">
    <citation type="submission" date="2009-09" db="EMBL/GenBank/DDBJ databases">
        <title>The complete genome of Nakamurella multipartita DSM 44233.</title>
        <authorList>
            <consortium name="US DOE Joint Genome Institute (JGI-PGF)"/>
            <person name="Lucas S."/>
            <person name="Copeland A."/>
            <person name="Lapidus A."/>
            <person name="Glavina del Rio T."/>
            <person name="Dalin E."/>
            <person name="Tice H."/>
            <person name="Bruce D."/>
            <person name="Goodwin L."/>
            <person name="Pitluck S."/>
            <person name="Kyrpides N."/>
            <person name="Mavromatis K."/>
            <person name="Ivanova N."/>
            <person name="Ovchinnikova G."/>
            <person name="Sims D."/>
            <person name="Meincke L."/>
            <person name="Brettin T."/>
            <person name="Detter J.C."/>
            <person name="Han C."/>
            <person name="Larimer F."/>
            <person name="Land M."/>
            <person name="Hauser L."/>
            <person name="Markowitz V."/>
            <person name="Cheng J.-F."/>
            <person name="Hugenholtz P."/>
            <person name="Woyke T."/>
            <person name="Wu D."/>
            <person name="Klenk H.-P."/>
            <person name="Eisen J.A."/>
        </authorList>
    </citation>
    <scope>NUCLEOTIDE SEQUENCE [LARGE SCALE GENOMIC DNA]</scope>
    <source>
        <strain evidence="3">ATCC 700099 / DSM 44233 / CIP 104796 / JCM 9543 / NBRC 105858 / Y-104</strain>
    </source>
</reference>
<dbReference type="Pfam" id="PF11239">
    <property type="entry name" value="DUF3040"/>
    <property type="match status" value="1"/>
</dbReference>
<dbReference type="RefSeq" id="WP_015748799.1">
    <property type="nucleotide sequence ID" value="NC_013235.1"/>
</dbReference>
<organism evidence="2 3">
    <name type="scientific">Nakamurella multipartita (strain ATCC 700099 / DSM 44233 / CIP 104796 / JCM 9543 / NBRC 105858 / Y-104)</name>
    <name type="common">Microsphaera multipartita</name>
    <dbReference type="NCBI Taxonomy" id="479431"/>
    <lineage>
        <taxon>Bacteria</taxon>
        <taxon>Bacillati</taxon>
        <taxon>Actinomycetota</taxon>
        <taxon>Actinomycetes</taxon>
        <taxon>Nakamurellales</taxon>
        <taxon>Nakamurellaceae</taxon>
        <taxon>Nakamurella</taxon>
    </lineage>
</organism>
<dbReference type="Proteomes" id="UP000002218">
    <property type="component" value="Chromosome"/>
</dbReference>
<keyword evidence="1" id="KW-0472">Membrane</keyword>
<evidence type="ECO:0008006" key="4">
    <source>
        <dbReference type="Google" id="ProtNLM"/>
    </source>
</evidence>
<keyword evidence="3" id="KW-1185">Reference proteome</keyword>
<dbReference type="HOGENOM" id="CLU_133135_0_0_11"/>
<dbReference type="InterPro" id="IPR021401">
    <property type="entry name" value="DUF3040"/>
</dbReference>
<dbReference type="EMBL" id="CP001737">
    <property type="protein sequence ID" value="ACV79958.1"/>
    <property type="molecule type" value="Genomic_DNA"/>
</dbReference>
<sequence length="122" mass="13539">MKLSHHEQRILDEIQQRVQAEDPEFFASMAGSRRRRGRSGWGSVIFIFGLVAFMAGAVLAQASPGWGVVTSLIGFLAMCWGVWLLCSGVRAVPQQGLESALRRRLGRLWDRMQDPPPTGMSP</sequence>
<evidence type="ECO:0000256" key="1">
    <source>
        <dbReference type="SAM" id="Phobius"/>
    </source>
</evidence>
<feature type="transmembrane region" description="Helical" evidence="1">
    <location>
        <begin position="66"/>
        <end position="86"/>
    </location>
</feature>
<name>C8XFI1_NAKMY</name>
<keyword evidence="1" id="KW-0812">Transmembrane</keyword>
<keyword evidence="1" id="KW-1133">Transmembrane helix</keyword>
<dbReference type="OrthoDB" id="5244024at2"/>
<feature type="transmembrane region" description="Helical" evidence="1">
    <location>
        <begin position="39"/>
        <end position="60"/>
    </location>
</feature>
<dbReference type="AlphaFoldDB" id="C8XFI1"/>
<proteinExistence type="predicted"/>
<dbReference type="STRING" id="479431.Namu_3646"/>
<dbReference type="InParanoid" id="C8XFI1"/>